<comment type="caution">
    <text evidence="8">The sequence shown here is derived from an EMBL/GenBank/DDBJ whole genome shotgun (WGS) entry which is preliminary data.</text>
</comment>
<gene>
    <name evidence="8" type="ORF">GH815_14470</name>
</gene>
<feature type="domain" description="DarT" evidence="7">
    <location>
        <begin position="7"/>
        <end position="225"/>
    </location>
</feature>
<accession>A0A844BKP4</accession>
<feature type="binding site" evidence="6">
    <location>
        <begin position="11"/>
        <end position="13"/>
    </location>
    <ligand>
        <name>NAD(+)</name>
        <dbReference type="ChEBI" id="CHEBI:57540"/>
    </ligand>
</feature>
<evidence type="ECO:0000313" key="8">
    <source>
        <dbReference type="EMBL" id="MRH22195.1"/>
    </source>
</evidence>
<keyword evidence="2 6" id="KW-0328">Glycosyltransferase</keyword>
<sequence length="225" mass="25168">MPVPNQPKIYHIVHVDRLPSVIAEGSLLCDAEIVRRAAANPAHGMGTTIGMSSIKHRRLSELTLTSHPGLYVGQCVPFYFCPRSIMLYLIHCANHAELAYRGGQGPIVHLEADLQATVDWANGSARRWAFTLSNAGAYYFEDRADLAQLGEINWDAVQTNRWAGNGISRSVKEGKQAEFLLEQSFPWELVTRIGVRSQQVYGHVRTALQASGHKPHVEIKTDWYY</sequence>
<dbReference type="PROSITE" id="PS52018">
    <property type="entry name" value="DART"/>
    <property type="match status" value="1"/>
</dbReference>
<dbReference type="EMBL" id="WJPO01000026">
    <property type="protein sequence ID" value="MRH22195.1"/>
    <property type="molecule type" value="Genomic_DNA"/>
</dbReference>
<comment type="similarity">
    <text evidence="6">Belongs to the DarT ADP-ribosyltransferase family.</text>
</comment>
<proteinExistence type="inferred from homology"/>
<keyword evidence="1 6" id="KW-1277">Toxin-antitoxin system</keyword>
<dbReference type="OrthoDB" id="9813972at2"/>
<dbReference type="AlphaFoldDB" id="A0A844BKP4"/>
<comment type="caution">
    <text evidence="6">Lacks conserved residue(s) required for the propagation of feature annotation.</text>
</comment>
<evidence type="ECO:0000256" key="1">
    <source>
        <dbReference type="ARBA" id="ARBA00022649"/>
    </source>
</evidence>
<dbReference type="InterPro" id="IPR029494">
    <property type="entry name" value="DarT"/>
</dbReference>
<feature type="active site" description="Proton acceptor" evidence="6">
    <location>
        <position position="58"/>
    </location>
</feature>
<feature type="active site" evidence="6">
    <location>
        <position position="178"/>
    </location>
</feature>
<evidence type="ECO:0000256" key="2">
    <source>
        <dbReference type="ARBA" id="ARBA00022676"/>
    </source>
</evidence>
<evidence type="ECO:0000259" key="7">
    <source>
        <dbReference type="PROSITE" id="PS52018"/>
    </source>
</evidence>
<organism evidence="8 9">
    <name type="scientific">Rhodovulum strictum</name>
    <dbReference type="NCBI Taxonomy" id="58314"/>
    <lineage>
        <taxon>Bacteria</taxon>
        <taxon>Pseudomonadati</taxon>
        <taxon>Pseudomonadota</taxon>
        <taxon>Alphaproteobacteria</taxon>
        <taxon>Rhodobacterales</taxon>
        <taxon>Paracoccaceae</taxon>
        <taxon>Rhodovulum</taxon>
    </lineage>
</organism>
<evidence type="ECO:0000313" key="9">
    <source>
        <dbReference type="Proteomes" id="UP000466730"/>
    </source>
</evidence>
<evidence type="ECO:0000256" key="6">
    <source>
        <dbReference type="PROSITE-ProRule" id="PRU01362"/>
    </source>
</evidence>
<feature type="binding site" evidence="6">
    <location>
        <position position="28"/>
    </location>
    <ligand>
        <name>NAD(+)</name>
        <dbReference type="ChEBI" id="CHEBI:57540"/>
    </ligand>
</feature>
<dbReference type="GO" id="GO:0016757">
    <property type="term" value="F:glycosyltransferase activity"/>
    <property type="evidence" value="ECO:0007669"/>
    <property type="project" value="UniProtKB-UniRule"/>
</dbReference>
<dbReference type="GO" id="GO:0016779">
    <property type="term" value="F:nucleotidyltransferase activity"/>
    <property type="evidence" value="ECO:0007669"/>
    <property type="project" value="UniProtKB-UniRule"/>
</dbReference>
<dbReference type="RefSeq" id="WP_153749480.1">
    <property type="nucleotide sequence ID" value="NZ_BAAADI010000040.1"/>
</dbReference>
<evidence type="ECO:0000256" key="5">
    <source>
        <dbReference type="ARBA" id="ARBA00023125"/>
    </source>
</evidence>
<comment type="catalytic activity">
    <reaction evidence="6">
        <text>a thymidine in DNA + NAD(+) = an N-(ADP-alpha-D-ribosyl)-thymidine in DNA + nicotinamide + H(+)</text>
        <dbReference type="Rhea" id="RHEA:71651"/>
        <dbReference type="Rhea" id="RHEA-COMP:13556"/>
        <dbReference type="Rhea" id="RHEA-COMP:18051"/>
        <dbReference type="ChEBI" id="CHEBI:15378"/>
        <dbReference type="ChEBI" id="CHEBI:17154"/>
        <dbReference type="ChEBI" id="CHEBI:57540"/>
        <dbReference type="ChEBI" id="CHEBI:137386"/>
        <dbReference type="ChEBI" id="CHEBI:191199"/>
    </reaction>
</comment>
<keyword evidence="5 6" id="KW-0238">DNA-binding</keyword>
<evidence type="ECO:0000256" key="4">
    <source>
        <dbReference type="ARBA" id="ARBA00022695"/>
    </source>
</evidence>
<dbReference type="GO" id="GO:0003677">
    <property type="term" value="F:DNA binding"/>
    <property type="evidence" value="ECO:0007669"/>
    <property type="project" value="UniProtKB-UniRule"/>
</dbReference>
<evidence type="ECO:0000256" key="3">
    <source>
        <dbReference type="ARBA" id="ARBA00022679"/>
    </source>
</evidence>
<keyword evidence="3 6" id="KW-0808">Transferase</keyword>
<protein>
    <submittedName>
        <fullName evidence="8">DUF4433 domain-containing protein</fullName>
    </submittedName>
</protein>
<keyword evidence="4 6" id="KW-0548">Nucleotidyltransferase</keyword>
<feature type="binding site" evidence="6">
    <location>
        <position position="58"/>
    </location>
    <ligand>
        <name>NAD(+)</name>
        <dbReference type="ChEBI" id="CHEBI:57540"/>
    </ligand>
</feature>
<dbReference type="Proteomes" id="UP000466730">
    <property type="component" value="Unassembled WGS sequence"/>
</dbReference>
<keyword evidence="9" id="KW-1185">Reference proteome</keyword>
<name>A0A844BKP4_9RHOB</name>
<reference evidence="8 9" key="1">
    <citation type="submission" date="2019-11" db="EMBL/GenBank/DDBJ databases">
        <title>Draft Whole-Genome sequence of the marine photosynthetic bacterium Rhodovulum strictum DSM 11289.</title>
        <authorList>
            <person name="Kyndt J.A."/>
            <person name="Meyer T.E."/>
        </authorList>
    </citation>
    <scope>NUCLEOTIDE SEQUENCE [LARGE SCALE GENOMIC DNA]</scope>
    <source>
        <strain evidence="8 9">DSM 11289</strain>
    </source>
</reference>
<dbReference type="Pfam" id="PF14487">
    <property type="entry name" value="DarT"/>
    <property type="match status" value="1"/>
</dbReference>